<evidence type="ECO:0000256" key="5">
    <source>
        <dbReference type="SAM" id="MobiDB-lite"/>
    </source>
</evidence>
<reference evidence="7" key="1">
    <citation type="submission" date="2019-12" db="EMBL/GenBank/DDBJ databases">
        <title>High-Quality draft genome sequences of three cyanobacteria isolated from the limestone walls of the Old Cathedral of Coimbra.</title>
        <authorList>
            <person name="Tiago I."/>
            <person name="Soares F."/>
            <person name="Portugal A."/>
        </authorList>
    </citation>
    <scope>NUCLEOTIDE SEQUENCE</scope>
    <source>
        <strain evidence="7">A</strain>
    </source>
</reference>
<dbReference type="Proteomes" id="UP000646053">
    <property type="component" value="Unassembled WGS sequence"/>
</dbReference>
<dbReference type="Gene3D" id="1.10.10.10">
    <property type="entry name" value="Winged helix-like DNA-binding domain superfamily/Winged helix DNA-binding domain"/>
    <property type="match status" value="2"/>
</dbReference>
<comment type="caution">
    <text evidence="7">The sequence shown here is derived from an EMBL/GenBank/DDBJ whole genome shotgun (WGS) entry which is preliminary data.</text>
</comment>
<dbReference type="InterPro" id="IPR005234">
    <property type="entry name" value="ScpB_csome_segregation"/>
</dbReference>
<sequence length="204" mass="22690">MSRLAITIEAILYLKAQPLSIAQISEFAGCDRKTAEEGLLELMGDYAHRETALEVVDTGKGYTLQLRESYQNLVHALIPADVGVGALRTLAVIAMRGPLTQTDLVDLRGSGAYQHVQELVTQGFVKRRRKADGRSYWVQVTDKFHQYFQLNQLPEGMSQLISRRKAKVSGEAVTDAEAIALDTSDEIRKEGEIDQPPFDEPLDD</sequence>
<dbReference type="NCBIfam" id="TIGR00281">
    <property type="entry name" value="SMC-Scp complex subunit ScpB"/>
    <property type="match status" value="1"/>
</dbReference>
<dbReference type="SUPFAM" id="SSF46785">
    <property type="entry name" value="Winged helix' DNA-binding domain"/>
    <property type="match status" value="2"/>
</dbReference>
<dbReference type="AlphaFoldDB" id="A0A8J7Z138"/>
<feature type="domain" description="HTH marR-type" evidence="6">
    <location>
        <begin position="75"/>
        <end position="173"/>
    </location>
</feature>
<dbReference type="Pfam" id="PF04079">
    <property type="entry name" value="SMC_ScpB"/>
    <property type="match status" value="1"/>
</dbReference>
<evidence type="ECO:0000256" key="1">
    <source>
        <dbReference type="ARBA" id="ARBA00022490"/>
    </source>
</evidence>
<dbReference type="InterPro" id="IPR000835">
    <property type="entry name" value="HTH_MarR-typ"/>
</dbReference>
<keyword evidence="4" id="KW-0131">Cell cycle</keyword>
<dbReference type="GO" id="GO:0003700">
    <property type="term" value="F:DNA-binding transcription factor activity"/>
    <property type="evidence" value="ECO:0007669"/>
    <property type="project" value="InterPro"/>
</dbReference>
<keyword evidence="2" id="KW-0132">Cell division</keyword>
<evidence type="ECO:0000256" key="3">
    <source>
        <dbReference type="ARBA" id="ARBA00022829"/>
    </source>
</evidence>
<dbReference type="RefSeq" id="WP_162423687.1">
    <property type="nucleotide sequence ID" value="NZ_WVIE01000013.1"/>
</dbReference>
<accession>A0A8J7Z138</accession>
<evidence type="ECO:0000256" key="2">
    <source>
        <dbReference type="ARBA" id="ARBA00022618"/>
    </source>
</evidence>
<dbReference type="SMART" id="SM00347">
    <property type="entry name" value="HTH_MARR"/>
    <property type="match status" value="1"/>
</dbReference>
<dbReference type="PANTHER" id="PTHR34298:SF2">
    <property type="entry name" value="SEGREGATION AND CONDENSATION PROTEIN B"/>
    <property type="match status" value="1"/>
</dbReference>
<keyword evidence="1" id="KW-0963">Cytoplasm</keyword>
<gene>
    <name evidence="7" type="primary">scpB</name>
    <name evidence="7" type="ORF">GS601_12830</name>
</gene>
<keyword evidence="8" id="KW-1185">Reference proteome</keyword>
<proteinExistence type="predicted"/>
<protein>
    <submittedName>
        <fullName evidence="7">SMC-Scp complex subunit ScpB</fullName>
    </submittedName>
</protein>
<feature type="region of interest" description="Disordered" evidence="5">
    <location>
        <begin position="184"/>
        <end position="204"/>
    </location>
</feature>
<organism evidence="7 8">
    <name type="scientific">Myxacorys almedinensis A</name>
    <dbReference type="NCBI Taxonomy" id="2690445"/>
    <lineage>
        <taxon>Bacteria</taxon>
        <taxon>Bacillati</taxon>
        <taxon>Cyanobacteriota</taxon>
        <taxon>Cyanophyceae</taxon>
        <taxon>Leptolyngbyales</taxon>
        <taxon>Leptolyngbyaceae</taxon>
        <taxon>Myxacorys</taxon>
        <taxon>Myxacorys almedinensis</taxon>
    </lineage>
</organism>
<dbReference type="EMBL" id="WVIE01000013">
    <property type="protein sequence ID" value="NDJ18164.1"/>
    <property type="molecule type" value="Genomic_DNA"/>
</dbReference>
<dbReference type="InterPro" id="IPR036390">
    <property type="entry name" value="WH_DNA-bd_sf"/>
</dbReference>
<evidence type="ECO:0000313" key="7">
    <source>
        <dbReference type="EMBL" id="NDJ18164.1"/>
    </source>
</evidence>
<dbReference type="PANTHER" id="PTHR34298">
    <property type="entry name" value="SEGREGATION AND CONDENSATION PROTEIN B"/>
    <property type="match status" value="1"/>
</dbReference>
<dbReference type="GO" id="GO:0051304">
    <property type="term" value="P:chromosome separation"/>
    <property type="evidence" value="ECO:0007669"/>
    <property type="project" value="InterPro"/>
</dbReference>
<evidence type="ECO:0000313" key="8">
    <source>
        <dbReference type="Proteomes" id="UP000646053"/>
    </source>
</evidence>
<evidence type="ECO:0000259" key="6">
    <source>
        <dbReference type="SMART" id="SM00347"/>
    </source>
</evidence>
<evidence type="ECO:0000256" key="4">
    <source>
        <dbReference type="ARBA" id="ARBA00023306"/>
    </source>
</evidence>
<dbReference type="GO" id="GO:0051301">
    <property type="term" value="P:cell division"/>
    <property type="evidence" value="ECO:0007669"/>
    <property type="project" value="UniProtKB-KW"/>
</dbReference>
<name>A0A8J7Z138_9CYAN</name>
<dbReference type="InterPro" id="IPR036388">
    <property type="entry name" value="WH-like_DNA-bd_sf"/>
</dbReference>
<keyword evidence="3" id="KW-0159">Chromosome partition</keyword>